<feature type="region of interest" description="Disordered" evidence="5">
    <location>
        <begin position="767"/>
        <end position="941"/>
    </location>
</feature>
<feature type="domain" description="Glutamine amidotransferase type-2" evidence="6">
    <location>
        <begin position="2"/>
        <end position="178"/>
    </location>
</feature>
<dbReference type="CDD" id="cd08047">
    <property type="entry name" value="TAF7"/>
    <property type="match status" value="1"/>
</dbReference>
<dbReference type="GO" id="GO:0006529">
    <property type="term" value="P:asparagine biosynthetic process"/>
    <property type="evidence" value="ECO:0007669"/>
    <property type="project" value="UniProtKB-KW"/>
</dbReference>
<keyword evidence="2" id="KW-0061">Asparagine biosynthesis</keyword>
<dbReference type="GO" id="GO:0005669">
    <property type="term" value="C:transcription factor TFIID complex"/>
    <property type="evidence" value="ECO:0007669"/>
    <property type="project" value="InterPro"/>
</dbReference>
<dbReference type="PROSITE" id="PS51278">
    <property type="entry name" value="GATASE_TYPE_2"/>
    <property type="match status" value="1"/>
</dbReference>
<dbReference type="CDD" id="cd01991">
    <property type="entry name" value="Asn_synthase_B_C"/>
    <property type="match status" value="1"/>
</dbReference>
<feature type="compositionally biased region" description="Low complexity" evidence="5">
    <location>
        <begin position="872"/>
        <end position="881"/>
    </location>
</feature>
<keyword evidence="1" id="KW-0028">Amino-acid biosynthesis</keyword>
<feature type="compositionally biased region" description="Polar residues" evidence="5">
    <location>
        <begin position="889"/>
        <end position="904"/>
    </location>
</feature>
<feature type="coiled-coil region" evidence="4">
    <location>
        <begin position="944"/>
        <end position="994"/>
    </location>
</feature>
<reference evidence="7" key="1">
    <citation type="submission" date="2020-05" db="UniProtKB">
        <authorList>
            <consortium name="EnsemblMetazoa"/>
        </authorList>
    </citation>
    <scope>IDENTIFICATION</scope>
    <source>
        <strain evidence="7">FUMOZ</strain>
    </source>
</reference>
<name>A0A182RIU9_ANOFN</name>
<evidence type="ECO:0000256" key="4">
    <source>
        <dbReference type="SAM" id="Coils"/>
    </source>
</evidence>
<feature type="compositionally biased region" description="Basic and acidic residues" evidence="5">
    <location>
        <begin position="705"/>
        <end position="714"/>
    </location>
</feature>
<dbReference type="AlphaFoldDB" id="A0A182RIU9"/>
<dbReference type="SUPFAM" id="SSF56235">
    <property type="entry name" value="N-terminal nucleophile aminohydrolases (Ntn hydrolases)"/>
    <property type="match status" value="1"/>
</dbReference>
<dbReference type="PANTHER" id="PTHR45937">
    <property type="entry name" value="ASPARAGINE SYNTHETASE DOMAIN-CONTAINING PROTEIN 1"/>
    <property type="match status" value="1"/>
</dbReference>
<dbReference type="InterPro" id="IPR029055">
    <property type="entry name" value="Ntn_hydrolases_N"/>
</dbReference>
<feature type="region of interest" description="Disordered" evidence="5">
    <location>
        <begin position="571"/>
        <end position="597"/>
    </location>
</feature>
<feature type="compositionally biased region" description="Low complexity" evidence="5">
    <location>
        <begin position="925"/>
        <end position="941"/>
    </location>
</feature>
<feature type="compositionally biased region" description="Polar residues" evidence="5">
    <location>
        <begin position="847"/>
        <end position="860"/>
    </location>
</feature>
<dbReference type="VEuPathDB" id="VectorBase:AFUN2_007349"/>
<evidence type="ECO:0000256" key="2">
    <source>
        <dbReference type="ARBA" id="ARBA00022888"/>
    </source>
</evidence>
<evidence type="ECO:0000256" key="5">
    <source>
        <dbReference type="SAM" id="MobiDB-lite"/>
    </source>
</evidence>
<dbReference type="InterPro" id="IPR051857">
    <property type="entry name" value="Asn_synthetase_domain"/>
</dbReference>
<dbReference type="Pfam" id="PF00733">
    <property type="entry name" value="Asn_synthase"/>
    <property type="match status" value="1"/>
</dbReference>
<dbReference type="InterPro" id="IPR006751">
    <property type="entry name" value="TAFII55_prot_cons_reg"/>
</dbReference>
<sequence length="1007" mass="113810">MCGIFCYICTNNNSSVGEETLESFENLLRNRGPNYESTLVYDSKVLFYGSVLWHQGVSLCKQPIESDHTVLVFNGDIFQEREDMNRSDTLWLLEKIEASRNETDLFNLFACLRGPFSVIFLRKEENRIYFARDAVGRNSLLIGRKHDGNIFISSVGGNVLSSGVYELPPYGLYFIDLAGANGSDSVTLLPWTDDCTELEQMFCSSLTIQPAVKIQTPLGRNITQYNFNFHTLLTNKTSLDSDIFGCLFKHPEIQNVCNQLLGTLRNAVEERITNTTQYCKMCLEKQSECIHPKIGILFSGGIDCTILALLADEFVPTNCPIDLMNVAFEKVSRAKVKPTEIEWNVPDRVTGLASLDELRRLRPNRVWNFVEINVNRCELNEKRKIISNLVFPLRNVLDESLGAALWFASRGVGQKNGETYTSPCRVLLLGSGADELFGGYTRHKAAFERNLLGYAEKSATEHSPHAYQKAYEALEEELNLDWRRLPSRNLARDDRVISDNGVTPRTPYLQEDFIALVRSLKASQRCYHPLGPGIGDKLMLRLCAYKLGLTQACVLRKRALQFGSRIADRKQNASDRSTTISNMPDKPVKQDSKKDDGAELETQIIMRMPKEPAAALREAIQSGANNLKDRLFIRLENELRYGEVRFDHWLLHAKVVDLPTIIESLKTIDSKNFYKTADICQMMICREEPEQQSAEEESPNKNKKKDPNKVDKKFLWPHGVTPPCKNIRKRRFRKTLKKKYVEAPEIEKEVKRLLRVDNEAVNVKWELITEDEDPNKPSPGSGTESGAPNKSPSKNTKKGDHNKDVGEHDIFGEEVSDSDEEDNPINKNIDIDESSRLSAEADDSRLSDSSSYQGTQQTERNPALEFNKSMFSGAGSSSGYRAARRPDTGVSSAGGSKSMSFFQGDSSRLDSDNDSSDMPHGGFGNSQNSNANSATASTNNNARIYELQRQISDLKTQRNQKEQEIRTIENQTLRQRLQDKLDSLLMEIHDKEKEIHDLQSGEKYNLD</sequence>
<keyword evidence="3" id="KW-0315">Glutamine amidotransferase</keyword>
<feature type="compositionally biased region" description="Basic and acidic residues" evidence="5">
    <location>
        <begin position="586"/>
        <end position="597"/>
    </location>
</feature>
<protein>
    <submittedName>
        <fullName evidence="7">Glutamine amidotransferase type-2 domain-containing protein</fullName>
    </submittedName>
</protein>
<dbReference type="SMART" id="SM01370">
    <property type="entry name" value="TAFII55_N"/>
    <property type="match status" value="1"/>
</dbReference>
<dbReference type="GO" id="GO:0004066">
    <property type="term" value="F:asparagine synthase (glutamine-hydrolyzing) activity"/>
    <property type="evidence" value="ECO:0007669"/>
    <property type="project" value="InterPro"/>
</dbReference>
<dbReference type="SUPFAM" id="SSF52402">
    <property type="entry name" value="Adenine nucleotide alpha hydrolases-like"/>
    <property type="match status" value="1"/>
</dbReference>
<dbReference type="InterPro" id="IPR014729">
    <property type="entry name" value="Rossmann-like_a/b/a_fold"/>
</dbReference>
<feature type="compositionally biased region" description="Basic and acidic residues" evidence="5">
    <location>
        <begin position="797"/>
        <end position="811"/>
    </location>
</feature>
<dbReference type="Pfam" id="PF13537">
    <property type="entry name" value="GATase_7"/>
    <property type="match status" value="1"/>
</dbReference>
<dbReference type="STRING" id="62324.A0A182RIU9"/>
<dbReference type="EnsemblMetazoa" id="AFUN006165-RA">
    <property type="protein sequence ID" value="AFUN006165-PA"/>
    <property type="gene ID" value="AFUN006165"/>
</dbReference>
<evidence type="ECO:0000256" key="1">
    <source>
        <dbReference type="ARBA" id="ARBA00022605"/>
    </source>
</evidence>
<evidence type="ECO:0000259" key="6">
    <source>
        <dbReference type="PROSITE" id="PS51278"/>
    </source>
</evidence>
<dbReference type="VEuPathDB" id="VectorBase:AFUN006165"/>
<organism evidence="7">
    <name type="scientific">Anopheles funestus</name>
    <name type="common">African malaria mosquito</name>
    <dbReference type="NCBI Taxonomy" id="62324"/>
    <lineage>
        <taxon>Eukaryota</taxon>
        <taxon>Metazoa</taxon>
        <taxon>Ecdysozoa</taxon>
        <taxon>Arthropoda</taxon>
        <taxon>Hexapoda</taxon>
        <taxon>Insecta</taxon>
        <taxon>Pterygota</taxon>
        <taxon>Neoptera</taxon>
        <taxon>Endopterygota</taxon>
        <taxon>Diptera</taxon>
        <taxon>Nematocera</taxon>
        <taxon>Culicoidea</taxon>
        <taxon>Culicidae</taxon>
        <taxon>Anophelinae</taxon>
        <taxon>Anopheles</taxon>
    </lineage>
</organism>
<evidence type="ECO:0000313" key="7">
    <source>
        <dbReference type="EnsemblMetazoa" id="AFUN006165-PA"/>
    </source>
</evidence>
<proteinExistence type="predicted"/>
<dbReference type="Gene3D" id="3.60.20.10">
    <property type="entry name" value="Glutamine Phosphoribosylpyrophosphate, subunit 1, domain 1"/>
    <property type="match status" value="1"/>
</dbReference>
<evidence type="ECO:0000256" key="3">
    <source>
        <dbReference type="ARBA" id="ARBA00022962"/>
    </source>
</evidence>
<dbReference type="Pfam" id="PF04658">
    <property type="entry name" value="TAFII55_N"/>
    <property type="match status" value="1"/>
</dbReference>
<dbReference type="VEuPathDB" id="VectorBase:AFUN2_001610"/>
<dbReference type="GO" id="GO:0006367">
    <property type="term" value="P:transcription initiation at RNA polymerase II promoter"/>
    <property type="evidence" value="ECO:0007669"/>
    <property type="project" value="InterPro"/>
</dbReference>
<dbReference type="InterPro" id="IPR001962">
    <property type="entry name" value="Asn_synthase"/>
</dbReference>
<feature type="compositionally biased region" description="Polar residues" evidence="5">
    <location>
        <begin position="778"/>
        <end position="794"/>
    </location>
</feature>
<feature type="region of interest" description="Disordered" evidence="5">
    <location>
        <begin position="688"/>
        <end position="717"/>
    </location>
</feature>
<keyword evidence="4" id="KW-0175">Coiled coil</keyword>
<dbReference type="PANTHER" id="PTHR45937:SF1">
    <property type="entry name" value="ASPARAGINE SYNTHETASE DOMAIN-CONTAINING PROTEIN 1"/>
    <property type="match status" value="1"/>
</dbReference>
<accession>A0A182RIU9</accession>
<dbReference type="Gene3D" id="3.40.50.620">
    <property type="entry name" value="HUPs"/>
    <property type="match status" value="1"/>
</dbReference>
<feature type="compositionally biased region" description="Acidic residues" evidence="5">
    <location>
        <begin position="812"/>
        <end position="823"/>
    </location>
</feature>
<dbReference type="InterPro" id="IPR017932">
    <property type="entry name" value="GATase_2_dom"/>
</dbReference>